<keyword evidence="2" id="KW-1133">Transmembrane helix</keyword>
<accession>A0ABW3TPN2</accession>
<evidence type="ECO:0000256" key="1">
    <source>
        <dbReference type="SAM" id="Coils"/>
    </source>
</evidence>
<evidence type="ECO:0000256" key="2">
    <source>
        <dbReference type="SAM" id="Phobius"/>
    </source>
</evidence>
<protein>
    <submittedName>
        <fullName evidence="3">Uncharacterized protein</fullName>
    </submittedName>
</protein>
<dbReference type="RefSeq" id="WP_343960516.1">
    <property type="nucleotide sequence ID" value="NZ_BAAAKZ010000008.1"/>
</dbReference>
<keyword evidence="4" id="KW-1185">Reference proteome</keyword>
<feature type="transmembrane region" description="Helical" evidence="2">
    <location>
        <begin position="47"/>
        <end position="70"/>
    </location>
</feature>
<keyword evidence="2" id="KW-0472">Membrane</keyword>
<feature type="transmembrane region" description="Helical" evidence="2">
    <location>
        <begin position="414"/>
        <end position="434"/>
    </location>
</feature>
<gene>
    <name evidence="3" type="ORF">ACFQ3U_11645</name>
</gene>
<name>A0ABW3TPN2_9MICO</name>
<proteinExistence type="predicted"/>
<keyword evidence="1" id="KW-0175">Coiled coil</keyword>
<comment type="caution">
    <text evidence="3">The sequence shown here is derived from an EMBL/GenBank/DDBJ whole genome shotgun (WGS) entry which is preliminary data.</text>
</comment>
<dbReference type="Proteomes" id="UP001597181">
    <property type="component" value="Unassembled WGS sequence"/>
</dbReference>
<feature type="transmembrane region" description="Helical" evidence="2">
    <location>
        <begin position="392"/>
        <end position="408"/>
    </location>
</feature>
<feature type="transmembrane region" description="Helical" evidence="2">
    <location>
        <begin position="326"/>
        <end position="349"/>
    </location>
</feature>
<dbReference type="EMBL" id="JBHTLY010000005">
    <property type="protein sequence ID" value="MFD1202545.1"/>
    <property type="molecule type" value="Genomic_DNA"/>
</dbReference>
<sequence>MGTLQGEPESEQRAEVAQLRERLDALESENSALRGGRVRPAGARTRGAFAVVLILLAALLAPAAVVSTWVRAELVDTDRFVSGLAPLAEKPAVQTFIADEVVTAIEANLDIEAVVHDAIVGLGSLDLPPQASAAFGMLEGPAVHGIRSMLRTTVDGMVRSPQFAQVWEVALRQTHARAIALIQGDPASALQLSGEGTVSIEIGTVIAEAKALLVAQGVELAALIPEIDRSIPLVTSDSLSSVRTSYSLATAVGYWLPWVVLALLAGGIAVAVNRPRATLGAGLGLLAAFLLLIAGIGTGKIFFVSMMSPAFMPVPTAEALFGQVTLNIHAILVALSVLSGVIAVAAWLFGRSRQATAVRAAANRGFGGLRGQLDRMHLGTGAFGAWVDRLRPLLWFVAVAATVLSVFLTRPISLGSVLGALAWLIAGLLLVELLRRPVAPAAGKPGATQQNA</sequence>
<feature type="transmembrane region" description="Helical" evidence="2">
    <location>
        <begin position="284"/>
        <end position="306"/>
    </location>
</feature>
<organism evidence="3 4">
    <name type="scientific">Leucobacter albus</name>
    <dbReference type="NCBI Taxonomy" id="272210"/>
    <lineage>
        <taxon>Bacteria</taxon>
        <taxon>Bacillati</taxon>
        <taxon>Actinomycetota</taxon>
        <taxon>Actinomycetes</taxon>
        <taxon>Micrococcales</taxon>
        <taxon>Microbacteriaceae</taxon>
        <taxon>Leucobacter</taxon>
    </lineage>
</organism>
<feature type="transmembrane region" description="Helical" evidence="2">
    <location>
        <begin position="252"/>
        <end position="272"/>
    </location>
</feature>
<reference evidence="4" key="1">
    <citation type="journal article" date="2019" name="Int. J. Syst. Evol. Microbiol.">
        <title>The Global Catalogue of Microorganisms (GCM) 10K type strain sequencing project: providing services to taxonomists for standard genome sequencing and annotation.</title>
        <authorList>
            <consortium name="The Broad Institute Genomics Platform"/>
            <consortium name="The Broad Institute Genome Sequencing Center for Infectious Disease"/>
            <person name="Wu L."/>
            <person name="Ma J."/>
        </authorList>
    </citation>
    <scope>NUCLEOTIDE SEQUENCE [LARGE SCALE GENOMIC DNA]</scope>
    <source>
        <strain evidence="4">CCUG 50213</strain>
    </source>
</reference>
<evidence type="ECO:0000313" key="4">
    <source>
        <dbReference type="Proteomes" id="UP001597181"/>
    </source>
</evidence>
<feature type="coiled-coil region" evidence="1">
    <location>
        <begin position="9"/>
        <end position="36"/>
    </location>
</feature>
<evidence type="ECO:0000313" key="3">
    <source>
        <dbReference type="EMBL" id="MFD1202545.1"/>
    </source>
</evidence>
<keyword evidence="2" id="KW-0812">Transmembrane</keyword>